<evidence type="ECO:0000313" key="2">
    <source>
        <dbReference type="Proteomes" id="UP001152799"/>
    </source>
</evidence>
<evidence type="ECO:0000313" key="1">
    <source>
        <dbReference type="EMBL" id="CAG9761459.1"/>
    </source>
</evidence>
<dbReference type="Proteomes" id="UP001152799">
    <property type="component" value="Chromosome 10"/>
</dbReference>
<keyword evidence="2" id="KW-1185">Reference proteome</keyword>
<dbReference type="OrthoDB" id="10681032at2759"/>
<accession>A0A9N9QJQ7</accession>
<protein>
    <submittedName>
        <fullName evidence="1">Uncharacterized protein</fullName>
    </submittedName>
</protein>
<reference evidence="1" key="1">
    <citation type="submission" date="2022-01" db="EMBL/GenBank/DDBJ databases">
        <authorList>
            <person name="King R."/>
        </authorList>
    </citation>
    <scope>NUCLEOTIDE SEQUENCE</scope>
</reference>
<sequence>MDCCDITNSKQFMEALIHFLNEASICTREVRQRTGANDGSPVQMNEEEKVDKLGTILCNLNQNYQMEKRKTGTANQTQSAFAMDRAHCGPKDSGNQELIERKRRIQEFKKRPRSAGGQKPFHGPGIMRKAPELLMAEYCGPGQEIGYEPGMMSRNSPDQGASYGPVGREYCPPGQNIYEPGIMGNKTYSLGQQDPKMCHESGMAGQQTPVGRGFGAKPQVTRSFIEDCSPECQNVVRSGGKTW</sequence>
<gene>
    <name evidence="1" type="ORF">CEUTPL_LOCUS2162</name>
</gene>
<dbReference type="AlphaFoldDB" id="A0A9N9QJQ7"/>
<name>A0A9N9QJQ7_9CUCU</name>
<organism evidence="1 2">
    <name type="scientific">Ceutorhynchus assimilis</name>
    <name type="common">cabbage seed weevil</name>
    <dbReference type="NCBI Taxonomy" id="467358"/>
    <lineage>
        <taxon>Eukaryota</taxon>
        <taxon>Metazoa</taxon>
        <taxon>Ecdysozoa</taxon>
        <taxon>Arthropoda</taxon>
        <taxon>Hexapoda</taxon>
        <taxon>Insecta</taxon>
        <taxon>Pterygota</taxon>
        <taxon>Neoptera</taxon>
        <taxon>Endopterygota</taxon>
        <taxon>Coleoptera</taxon>
        <taxon>Polyphaga</taxon>
        <taxon>Cucujiformia</taxon>
        <taxon>Curculionidae</taxon>
        <taxon>Ceutorhynchinae</taxon>
        <taxon>Ceutorhynchus</taxon>
    </lineage>
</organism>
<proteinExistence type="predicted"/>
<dbReference type="EMBL" id="OU892286">
    <property type="protein sequence ID" value="CAG9761459.1"/>
    <property type="molecule type" value="Genomic_DNA"/>
</dbReference>